<evidence type="ECO:0000313" key="1">
    <source>
        <dbReference type="EMBL" id="SFG91620.1"/>
    </source>
</evidence>
<protein>
    <submittedName>
        <fullName evidence="1">Uncharacterized protein</fullName>
    </submittedName>
</protein>
<dbReference type="AlphaFoldDB" id="A0A1I2VR42"/>
<organism evidence="1 2">
    <name type="scientific">Streptomyces mirabilis</name>
    <dbReference type="NCBI Taxonomy" id="68239"/>
    <lineage>
        <taxon>Bacteria</taxon>
        <taxon>Bacillati</taxon>
        <taxon>Actinomycetota</taxon>
        <taxon>Actinomycetes</taxon>
        <taxon>Kitasatosporales</taxon>
        <taxon>Streptomycetaceae</taxon>
        <taxon>Streptomyces</taxon>
    </lineage>
</organism>
<accession>A0A1I2VR42</accession>
<dbReference type="Proteomes" id="UP000181942">
    <property type="component" value="Unassembled WGS sequence"/>
</dbReference>
<sequence length="112" mass="12426">MTAEAHSHGVDEVCEAGRTLYERALRNGGVLTREATDVPCLIDLGLLHPSIEDRIADERRREARPAAVFEPLMRIDGRHTSSASDTPMLRVLSGSDRINRAITAARWRRPAP</sequence>
<reference evidence="1 2" key="1">
    <citation type="submission" date="2016-10" db="EMBL/GenBank/DDBJ databases">
        <authorList>
            <person name="de Groot N.N."/>
        </authorList>
    </citation>
    <scope>NUCLEOTIDE SEQUENCE [LARGE SCALE GENOMIC DNA]</scope>
    <source>
        <strain evidence="1 2">OK461</strain>
    </source>
</reference>
<dbReference type="EMBL" id="FONR01000033">
    <property type="protein sequence ID" value="SFG91620.1"/>
    <property type="molecule type" value="Genomic_DNA"/>
</dbReference>
<gene>
    <name evidence="1" type="ORF">SAMN02787118_13318</name>
</gene>
<evidence type="ECO:0000313" key="2">
    <source>
        <dbReference type="Proteomes" id="UP000181942"/>
    </source>
</evidence>
<proteinExistence type="predicted"/>
<name>A0A1I2VR42_9ACTN</name>